<keyword evidence="3" id="KW-0812">Transmembrane</keyword>
<dbReference type="InterPro" id="IPR050469">
    <property type="entry name" value="Diguanylate_Cyclase"/>
</dbReference>
<evidence type="ECO:0000256" key="2">
    <source>
        <dbReference type="ARBA" id="ARBA00034247"/>
    </source>
</evidence>
<name>A0A1W9KV67_9BURK</name>
<sequence length="504" mass="55987">MSLLAVLTLVVLRWDSHQKALQLEQVEAQGDLRRLLATFQARTLEVNGTLKSWANWTELYDYFVERTPSFRRDELSVKALAVADMDFLTLLDMQGRVVDITEVPGANGDTPATRAAATYADGYPGFLRSVPHGRGCGAVKANLHIALVCLSPVLDSEGKGSPRGYIVMGRWVNDDMIRQVSEVTGIFFKINDLPAPPGNKKQQLLGSHMFVQEGVQTRELPTHLEMTYPITSLFGEQIAQVQVTWPRKHAQFADKSYDTTQTVVIALIVTVGLLLVLLLDLVVVRRLNQLRQELGLIVDSRRWTGDVTVGGRDEIAALARYTRELVAVVRQQVQDLKNLSQTDTLTGLPNRRAFNERLDHVLAQHVRQQMPAALILMDVDYFKKYNDTYGHPAGDEALQKIAQCLRTSLRRELDMPARLGGEEFGVLLQGVTAEQARATADQIRTALQGLAIAHRASPPLGVMTMSLGVAVVTDQDNATTLYRRADEALYRAKDLGRNRVAQAD</sequence>
<gene>
    <name evidence="6" type="ORF">BWK72_09345</name>
</gene>
<reference evidence="6 7" key="1">
    <citation type="submission" date="2017-01" db="EMBL/GenBank/DDBJ databases">
        <title>Novel large sulfur bacteria in the metagenomes of groundwater-fed chemosynthetic microbial mats in the Lake Huron basin.</title>
        <authorList>
            <person name="Sharrar A.M."/>
            <person name="Flood B.E."/>
            <person name="Bailey J.V."/>
            <person name="Jones D.S."/>
            <person name="Biddanda B."/>
            <person name="Ruberg S.A."/>
            <person name="Marcus D.N."/>
            <person name="Dick G.J."/>
        </authorList>
    </citation>
    <scope>NUCLEOTIDE SEQUENCE [LARGE SCALE GENOMIC DNA]</scope>
    <source>
        <strain evidence="6">A7</strain>
    </source>
</reference>
<dbReference type="PROSITE" id="PS50887">
    <property type="entry name" value="GGDEF"/>
    <property type="match status" value="1"/>
</dbReference>
<keyword evidence="3" id="KW-0472">Membrane</keyword>
<dbReference type="GO" id="GO:1902201">
    <property type="term" value="P:negative regulation of bacterial-type flagellum-dependent cell motility"/>
    <property type="evidence" value="ECO:0007669"/>
    <property type="project" value="TreeGrafter"/>
</dbReference>
<dbReference type="InterPro" id="IPR043128">
    <property type="entry name" value="Rev_trsase/Diguanyl_cyclase"/>
</dbReference>
<dbReference type="Pfam" id="PF00990">
    <property type="entry name" value="GGDEF"/>
    <property type="match status" value="1"/>
</dbReference>
<evidence type="ECO:0000313" key="6">
    <source>
        <dbReference type="EMBL" id="OQW88449.1"/>
    </source>
</evidence>
<organism evidence="6 7">
    <name type="scientific">Rhodoferax ferrireducens</name>
    <dbReference type="NCBI Taxonomy" id="192843"/>
    <lineage>
        <taxon>Bacteria</taxon>
        <taxon>Pseudomonadati</taxon>
        <taxon>Pseudomonadota</taxon>
        <taxon>Betaproteobacteria</taxon>
        <taxon>Burkholderiales</taxon>
        <taxon>Comamonadaceae</taxon>
        <taxon>Rhodoferax</taxon>
    </lineage>
</organism>
<dbReference type="EC" id="2.7.7.65" evidence="1"/>
<dbReference type="Gene3D" id="6.10.340.10">
    <property type="match status" value="1"/>
</dbReference>
<accession>A0A1W9KV67</accession>
<dbReference type="GO" id="GO:0052621">
    <property type="term" value="F:diguanylate cyclase activity"/>
    <property type="evidence" value="ECO:0007669"/>
    <property type="project" value="UniProtKB-EC"/>
</dbReference>
<dbReference type="PANTHER" id="PTHR45138">
    <property type="entry name" value="REGULATORY COMPONENTS OF SENSORY TRANSDUCTION SYSTEM"/>
    <property type="match status" value="1"/>
</dbReference>
<evidence type="ECO:0000256" key="3">
    <source>
        <dbReference type="SAM" id="Phobius"/>
    </source>
</evidence>
<evidence type="ECO:0000259" key="5">
    <source>
        <dbReference type="PROSITE" id="PS50887"/>
    </source>
</evidence>
<evidence type="ECO:0000259" key="4">
    <source>
        <dbReference type="PROSITE" id="PS50885"/>
    </source>
</evidence>
<comment type="catalytic activity">
    <reaction evidence="2">
        <text>2 GTP = 3',3'-c-di-GMP + 2 diphosphate</text>
        <dbReference type="Rhea" id="RHEA:24898"/>
        <dbReference type="ChEBI" id="CHEBI:33019"/>
        <dbReference type="ChEBI" id="CHEBI:37565"/>
        <dbReference type="ChEBI" id="CHEBI:58805"/>
        <dbReference type="EC" id="2.7.7.65"/>
    </reaction>
</comment>
<dbReference type="PROSITE" id="PS50885">
    <property type="entry name" value="HAMP"/>
    <property type="match status" value="1"/>
</dbReference>
<dbReference type="SUPFAM" id="SSF55073">
    <property type="entry name" value="Nucleotide cyclase"/>
    <property type="match status" value="1"/>
</dbReference>
<dbReference type="SMART" id="SM00267">
    <property type="entry name" value="GGDEF"/>
    <property type="match status" value="1"/>
</dbReference>
<dbReference type="GO" id="GO:0005886">
    <property type="term" value="C:plasma membrane"/>
    <property type="evidence" value="ECO:0007669"/>
    <property type="project" value="TreeGrafter"/>
</dbReference>
<dbReference type="PANTHER" id="PTHR45138:SF9">
    <property type="entry name" value="DIGUANYLATE CYCLASE DGCM-RELATED"/>
    <property type="match status" value="1"/>
</dbReference>
<keyword evidence="3" id="KW-1133">Transmembrane helix</keyword>
<dbReference type="GO" id="GO:0043709">
    <property type="term" value="P:cell adhesion involved in single-species biofilm formation"/>
    <property type="evidence" value="ECO:0007669"/>
    <property type="project" value="TreeGrafter"/>
</dbReference>
<dbReference type="GO" id="GO:0007165">
    <property type="term" value="P:signal transduction"/>
    <property type="evidence" value="ECO:0007669"/>
    <property type="project" value="InterPro"/>
</dbReference>
<comment type="caution">
    <text evidence="6">The sequence shown here is derived from an EMBL/GenBank/DDBJ whole genome shotgun (WGS) entry which is preliminary data.</text>
</comment>
<feature type="domain" description="HAMP" evidence="4">
    <location>
        <begin position="281"/>
        <end position="334"/>
    </location>
</feature>
<dbReference type="AlphaFoldDB" id="A0A1W9KV67"/>
<protein>
    <recommendedName>
        <fullName evidence="1">diguanylate cyclase</fullName>
        <ecNumber evidence="1">2.7.7.65</ecNumber>
    </recommendedName>
</protein>
<proteinExistence type="predicted"/>
<dbReference type="CDD" id="cd01949">
    <property type="entry name" value="GGDEF"/>
    <property type="match status" value="1"/>
</dbReference>
<dbReference type="Gene3D" id="3.30.70.270">
    <property type="match status" value="1"/>
</dbReference>
<dbReference type="NCBIfam" id="TIGR00254">
    <property type="entry name" value="GGDEF"/>
    <property type="match status" value="1"/>
</dbReference>
<dbReference type="Proteomes" id="UP000192505">
    <property type="component" value="Unassembled WGS sequence"/>
</dbReference>
<dbReference type="EMBL" id="MTEI01000004">
    <property type="protein sequence ID" value="OQW88449.1"/>
    <property type="molecule type" value="Genomic_DNA"/>
</dbReference>
<feature type="transmembrane region" description="Helical" evidence="3">
    <location>
        <begin position="263"/>
        <end position="284"/>
    </location>
</feature>
<evidence type="ECO:0000256" key="1">
    <source>
        <dbReference type="ARBA" id="ARBA00012528"/>
    </source>
</evidence>
<dbReference type="InterPro" id="IPR000160">
    <property type="entry name" value="GGDEF_dom"/>
</dbReference>
<dbReference type="FunFam" id="3.30.70.270:FF:000001">
    <property type="entry name" value="Diguanylate cyclase domain protein"/>
    <property type="match status" value="1"/>
</dbReference>
<dbReference type="Pfam" id="PF05228">
    <property type="entry name" value="CHASE4"/>
    <property type="match status" value="1"/>
</dbReference>
<dbReference type="InterPro" id="IPR007892">
    <property type="entry name" value="CHASE4"/>
</dbReference>
<dbReference type="InterPro" id="IPR003660">
    <property type="entry name" value="HAMP_dom"/>
</dbReference>
<feature type="domain" description="GGDEF" evidence="5">
    <location>
        <begin position="370"/>
        <end position="504"/>
    </location>
</feature>
<dbReference type="InterPro" id="IPR029787">
    <property type="entry name" value="Nucleotide_cyclase"/>
</dbReference>
<evidence type="ECO:0000313" key="7">
    <source>
        <dbReference type="Proteomes" id="UP000192505"/>
    </source>
</evidence>